<dbReference type="PANTHER" id="PTHR11929">
    <property type="entry name" value="ALPHA- 1,3 -FUCOSYLTRANSFERASE"/>
    <property type="match status" value="1"/>
</dbReference>
<evidence type="ECO:0000256" key="9">
    <source>
        <dbReference type="ARBA" id="ARBA00023136"/>
    </source>
</evidence>
<comment type="pathway">
    <text evidence="2">Protein modification; protein glycosylation.</text>
</comment>
<dbReference type="EMBL" id="GEDC01023322">
    <property type="protein sequence ID" value="JAS13976.1"/>
    <property type="molecule type" value="Transcribed_RNA"/>
</dbReference>
<sequence length="409" mass="48540">LTTYAVAVIILHKQGYCLRRMKFFLIATYTGLVVCLLVIVQVFLEVYMQMNNKLIWNSRGLFGQRKQYYLLNKDIRHPIIIWWTNFIDLTTTKVCDDVTCFFTNNRSLIQHPLIEALIFYGSDINLTDMPLPRNENKLIWALLHEESPRNIPALSNENILVLFNYTATFSRHSDFPLTTQYIKNLDMLVDRIDTFLSEELLYFIARYKFVLAIENGECEDYITEKLWRPLISGSIPIYLGSPSIKDWLPNNNSAILIWDFPSPKHLAEYLIQLDNDEEKYNLYLEHKLEKKLEYKIKNKRLISTMANRTWKINDFGDDNYIEQFECFVCKKVHKHPDTYHFADIHHYNCPKPKSSLTKQQNLSNVWLEEWRKGECEAKVFKNFVYLKGENYSIQAFNNEVFKYYKMGLC</sequence>
<comment type="subcellular location">
    <subcellularLocation>
        <location evidence="1 11">Golgi apparatus</location>
        <location evidence="1 11">Golgi stack membrane</location>
        <topology evidence="1 11">Single-pass type II membrane protein</topology>
    </subcellularLocation>
</comment>
<reference evidence="14" key="1">
    <citation type="submission" date="2015-12" db="EMBL/GenBank/DDBJ databases">
        <title>De novo transcriptome assembly of four potential Pierce s Disease insect vectors from Arizona vineyards.</title>
        <authorList>
            <person name="Tassone E.E."/>
        </authorList>
    </citation>
    <scope>NUCLEOTIDE SEQUENCE</scope>
</reference>
<dbReference type="InterPro" id="IPR055270">
    <property type="entry name" value="Glyco_tran_10_C"/>
</dbReference>
<feature type="domain" description="Fucosyltransferase N-terminal" evidence="13">
    <location>
        <begin position="78"/>
        <end position="177"/>
    </location>
</feature>
<evidence type="ECO:0000256" key="6">
    <source>
        <dbReference type="ARBA" id="ARBA00022692"/>
    </source>
</evidence>
<name>A0A1B6CKL7_9HEMI</name>
<keyword evidence="7" id="KW-0735">Signal-anchor</keyword>
<evidence type="ECO:0000256" key="2">
    <source>
        <dbReference type="ARBA" id="ARBA00004922"/>
    </source>
</evidence>
<dbReference type="Pfam" id="PF17039">
    <property type="entry name" value="Glyco_tran_10_N"/>
    <property type="match status" value="1"/>
</dbReference>
<evidence type="ECO:0000256" key="10">
    <source>
        <dbReference type="ARBA" id="ARBA00023180"/>
    </source>
</evidence>
<comment type="similarity">
    <text evidence="3 11">Belongs to the glycosyltransferase 10 family.</text>
</comment>
<evidence type="ECO:0000313" key="14">
    <source>
        <dbReference type="EMBL" id="JAS13976.1"/>
    </source>
</evidence>
<evidence type="ECO:0000259" key="12">
    <source>
        <dbReference type="Pfam" id="PF00852"/>
    </source>
</evidence>
<dbReference type="EC" id="2.4.1.-" evidence="11"/>
<keyword evidence="11" id="KW-0333">Golgi apparatus</keyword>
<feature type="transmembrane region" description="Helical" evidence="11">
    <location>
        <begin position="23"/>
        <end position="44"/>
    </location>
</feature>
<feature type="domain" description="Fucosyltransferase C-terminal" evidence="12">
    <location>
        <begin position="198"/>
        <end position="340"/>
    </location>
</feature>
<proteinExistence type="inferred from homology"/>
<dbReference type="GO" id="GO:0046920">
    <property type="term" value="F:alpha-(1-&gt;3)-fucosyltransferase activity"/>
    <property type="evidence" value="ECO:0007669"/>
    <property type="project" value="TreeGrafter"/>
</dbReference>
<dbReference type="SUPFAM" id="SSF53756">
    <property type="entry name" value="UDP-Glycosyltransferase/glycogen phosphorylase"/>
    <property type="match status" value="1"/>
</dbReference>
<evidence type="ECO:0000256" key="7">
    <source>
        <dbReference type="ARBA" id="ARBA00022968"/>
    </source>
</evidence>
<keyword evidence="9 11" id="KW-0472">Membrane</keyword>
<organism evidence="14">
    <name type="scientific">Clastoptera arizonana</name>
    <name type="common">Arizona spittle bug</name>
    <dbReference type="NCBI Taxonomy" id="38151"/>
    <lineage>
        <taxon>Eukaryota</taxon>
        <taxon>Metazoa</taxon>
        <taxon>Ecdysozoa</taxon>
        <taxon>Arthropoda</taxon>
        <taxon>Hexapoda</taxon>
        <taxon>Insecta</taxon>
        <taxon>Pterygota</taxon>
        <taxon>Neoptera</taxon>
        <taxon>Paraneoptera</taxon>
        <taxon>Hemiptera</taxon>
        <taxon>Auchenorrhyncha</taxon>
        <taxon>Cercopoidea</taxon>
        <taxon>Clastopteridae</taxon>
        <taxon>Clastoptera</taxon>
    </lineage>
</organism>
<protein>
    <recommendedName>
        <fullName evidence="11">Fucosyltransferase</fullName>
        <ecNumber evidence="11">2.4.1.-</ecNumber>
    </recommendedName>
</protein>
<dbReference type="PANTHER" id="PTHR11929:SF194">
    <property type="entry name" value="ALPHA-(1,3)-FUCOSYLTRANSFERASE 10"/>
    <property type="match status" value="1"/>
</dbReference>
<evidence type="ECO:0000256" key="5">
    <source>
        <dbReference type="ARBA" id="ARBA00022679"/>
    </source>
</evidence>
<dbReference type="GO" id="GO:0032580">
    <property type="term" value="C:Golgi cisterna membrane"/>
    <property type="evidence" value="ECO:0007669"/>
    <property type="project" value="UniProtKB-SubCell"/>
</dbReference>
<evidence type="ECO:0000256" key="11">
    <source>
        <dbReference type="RuleBase" id="RU003832"/>
    </source>
</evidence>
<evidence type="ECO:0000259" key="13">
    <source>
        <dbReference type="Pfam" id="PF17039"/>
    </source>
</evidence>
<dbReference type="InterPro" id="IPR038577">
    <property type="entry name" value="GT10-like_C_sf"/>
</dbReference>
<keyword evidence="5 11" id="KW-0808">Transferase</keyword>
<dbReference type="UniPathway" id="UPA00378"/>
<keyword evidence="8 11" id="KW-1133">Transmembrane helix</keyword>
<dbReference type="AlphaFoldDB" id="A0A1B6CKL7"/>
<evidence type="ECO:0000256" key="4">
    <source>
        <dbReference type="ARBA" id="ARBA00022676"/>
    </source>
</evidence>
<keyword evidence="4 11" id="KW-0328">Glycosyltransferase</keyword>
<gene>
    <name evidence="14" type="ORF">g.9867</name>
</gene>
<keyword evidence="6 11" id="KW-0812">Transmembrane</keyword>
<evidence type="ECO:0000256" key="8">
    <source>
        <dbReference type="ARBA" id="ARBA00022989"/>
    </source>
</evidence>
<evidence type="ECO:0000256" key="1">
    <source>
        <dbReference type="ARBA" id="ARBA00004447"/>
    </source>
</evidence>
<dbReference type="Gene3D" id="3.40.50.11660">
    <property type="entry name" value="Glycosyl transferase family 10, C-terminal domain"/>
    <property type="match status" value="1"/>
</dbReference>
<dbReference type="FunFam" id="3.40.50.11660:FF:000002">
    <property type="entry name" value="Alpha-(1,3)-fucosyltransferase"/>
    <property type="match status" value="1"/>
</dbReference>
<dbReference type="Pfam" id="PF00852">
    <property type="entry name" value="Glyco_transf_10"/>
    <property type="match status" value="1"/>
</dbReference>
<dbReference type="InterPro" id="IPR001503">
    <property type="entry name" value="Glyco_trans_10"/>
</dbReference>
<dbReference type="InterPro" id="IPR031481">
    <property type="entry name" value="Glyco_tran_10_N"/>
</dbReference>
<feature type="non-terminal residue" evidence="14">
    <location>
        <position position="1"/>
    </location>
</feature>
<keyword evidence="10" id="KW-0325">Glycoprotein</keyword>
<evidence type="ECO:0000256" key="3">
    <source>
        <dbReference type="ARBA" id="ARBA00008919"/>
    </source>
</evidence>
<accession>A0A1B6CKL7</accession>